<reference evidence="1 2" key="1">
    <citation type="submission" date="2018-01" db="EMBL/GenBank/DDBJ databases">
        <title>Genome characterization of the sugarcane-associated fungus Trichoderma ghanense CCMA-1212 and their application in lignocelulose bioconversion.</title>
        <authorList>
            <person name="Steindorff A.S."/>
            <person name="Mendes T.D."/>
            <person name="Vilela E.S.D."/>
            <person name="Rodrigues D.S."/>
            <person name="Formighieri E.F."/>
            <person name="Melo I.S."/>
            <person name="Favaro L.C.L."/>
        </authorList>
    </citation>
    <scope>NUCLEOTIDE SEQUENCE [LARGE SCALE GENOMIC DNA]</scope>
    <source>
        <strain evidence="1 2">CCMA-1212</strain>
    </source>
</reference>
<protein>
    <submittedName>
        <fullName evidence="1">Uncharacterized protein</fullName>
    </submittedName>
</protein>
<sequence>MSYKLCCPSPASSALARSLLRLSSSSSRCTASHSTPFFARGSLVTEATASSFESLSAPLLIVPPETKRPDMMALNDPYQTEAWQFGSM</sequence>
<accession>A0ABY2HAW7</accession>
<organism evidence="1 2">
    <name type="scientific">Trichoderma ghanense</name>
    <dbReference type="NCBI Taxonomy" id="65468"/>
    <lineage>
        <taxon>Eukaryota</taxon>
        <taxon>Fungi</taxon>
        <taxon>Dikarya</taxon>
        <taxon>Ascomycota</taxon>
        <taxon>Pezizomycotina</taxon>
        <taxon>Sordariomycetes</taxon>
        <taxon>Hypocreomycetidae</taxon>
        <taxon>Hypocreales</taxon>
        <taxon>Hypocreaceae</taxon>
        <taxon>Trichoderma</taxon>
    </lineage>
</organism>
<dbReference type="Proteomes" id="UP001642720">
    <property type="component" value="Unassembled WGS sequence"/>
</dbReference>
<keyword evidence="2" id="KW-1185">Reference proteome</keyword>
<dbReference type="EMBL" id="PPTA01000004">
    <property type="protein sequence ID" value="TFB04480.1"/>
    <property type="molecule type" value="Genomic_DNA"/>
</dbReference>
<comment type="caution">
    <text evidence="1">The sequence shown here is derived from an EMBL/GenBank/DDBJ whole genome shotgun (WGS) entry which is preliminary data.</text>
</comment>
<name>A0ABY2HAW7_9HYPO</name>
<evidence type="ECO:0000313" key="2">
    <source>
        <dbReference type="Proteomes" id="UP001642720"/>
    </source>
</evidence>
<dbReference type="RefSeq" id="XP_073560681.1">
    <property type="nucleotide sequence ID" value="XM_073700915.1"/>
</dbReference>
<dbReference type="GeneID" id="300575365"/>
<gene>
    <name evidence="1" type="ORF">CCMA1212_003574</name>
</gene>
<proteinExistence type="predicted"/>
<evidence type="ECO:0000313" key="1">
    <source>
        <dbReference type="EMBL" id="TFB04480.1"/>
    </source>
</evidence>